<evidence type="ECO:0000256" key="1">
    <source>
        <dbReference type="ARBA" id="ARBA00023015"/>
    </source>
</evidence>
<proteinExistence type="predicted"/>
<evidence type="ECO:0000256" key="2">
    <source>
        <dbReference type="ARBA" id="ARBA00023163"/>
    </source>
</evidence>
<keyword evidence="3" id="KW-0539">Nucleus</keyword>
<keyword evidence="2" id="KW-0804">Transcription</keyword>
<dbReference type="InterPro" id="IPR044636">
    <property type="entry name" value="RADIALIS-like"/>
</dbReference>
<dbReference type="InterPro" id="IPR009057">
    <property type="entry name" value="Homeodomain-like_sf"/>
</dbReference>
<dbReference type="SMART" id="SM00717">
    <property type="entry name" value="SANT"/>
    <property type="match status" value="1"/>
</dbReference>
<organism evidence="5 6">
    <name type="scientific">Citrullus colocynthis</name>
    <name type="common">colocynth</name>
    <dbReference type="NCBI Taxonomy" id="252529"/>
    <lineage>
        <taxon>Eukaryota</taxon>
        <taxon>Viridiplantae</taxon>
        <taxon>Streptophyta</taxon>
        <taxon>Embryophyta</taxon>
        <taxon>Tracheophyta</taxon>
        <taxon>Spermatophyta</taxon>
        <taxon>Magnoliopsida</taxon>
        <taxon>eudicotyledons</taxon>
        <taxon>Gunneridae</taxon>
        <taxon>Pentapetalae</taxon>
        <taxon>rosids</taxon>
        <taxon>fabids</taxon>
        <taxon>Cucurbitales</taxon>
        <taxon>Cucurbitaceae</taxon>
        <taxon>Benincaseae</taxon>
        <taxon>Citrullus</taxon>
    </lineage>
</organism>
<accession>A0ABP0YA11</accession>
<dbReference type="PANTHER" id="PTHR43952:SF72">
    <property type="entry name" value="MYB-LIKE DOMAIN-CONTAINING PROTEIN"/>
    <property type="match status" value="1"/>
</dbReference>
<feature type="domain" description="Myb-like" evidence="4">
    <location>
        <begin position="12"/>
        <end position="65"/>
    </location>
</feature>
<gene>
    <name evidence="5" type="ORF">CITCOLO1_LOCUS9151</name>
</gene>
<dbReference type="Gene3D" id="1.10.10.60">
    <property type="entry name" value="Homeodomain-like"/>
    <property type="match status" value="1"/>
</dbReference>
<evidence type="ECO:0000313" key="5">
    <source>
        <dbReference type="EMBL" id="CAK9317249.1"/>
    </source>
</evidence>
<name>A0ABP0YA11_9ROSI</name>
<dbReference type="EMBL" id="OZ021737">
    <property type="protein sequence ID" value="CAK9317249.1"/>
    <property type="molecule type" value="Genomic_DNA"/>
</dbReference>
<reference evidence="5 6" key="1">
    <citation type="submission" date="2024-03" db="EMBL/GenBank/DDBJ databases">
        <authorList>
            <person name="Gkanogiannis A."/>
            <person name="Becerra Lopez-Lavalle L."/>
        </authorList>
    </citation>
    <scope>NUCLEOTIDE SEQUENCE [LARGE SCALE GENOMIC DNA]</scope>
</reference>
<keyword evidence="6" id="KW-1185">Reference proteome</keyword>
<dbReference type="SUPFAM" id="SSF46689">
    <property type="entry name" value="Homeodomain-like"/>
    <property type="match status" value="1"/>
</dbReference>
<protein>
    <recommendedName>
        <fullName evidence="4">Myb-like domain-containing protein</fullName>
    </recommendedName>
</protein>
<sequence length="131" mass="14962">MASSSVTSTRGFYSSWTKKENKKFEEALAFYDQDTPDRFEKVARAVGGGKTAEEARRLYELLVRDVRKIEAGQVQIPLYKNAGCNGRGNVFTRLLTSHFNILYNIALGTSVSFEVDQAKNLKIKLKREKWY</sequence>
<dbReference type="PANTHER" id="PTHR43952">
    <property type="entry name" value="MYB FAMILY TRANSCRIPTION FACTOR-RELATED"/>
    <property type="match status" value="1"/>
</dbReference>
<dbReference type="InterPro" id="IPR001005">
    <property type="entry name" value="SANT/Myb"/>
</dbReference>
<evidence type="ECO:0000256" key="3">
    <source>
        <dbReference type="ARBA" id="ARBA00023242"/>
    </source>
</evidence>
<keyword evidence="1" id="KW-0805">Transcription regulation</keyword>
<dbReference type="Proteomes" id="UP001642487">
    <property type="component" value="Chromosome 3"/>
</dbReference>
<evidence type="ECO:0000259" key="4">
    <source>
        <dbReference type="SMART" id="SM00717"/>
    </source>
</evidence>
<evidence type="ECO:0000313" key="6">
    <source>
        <dbReference type="Proteomes" id="UP001642487"/>
    </source>
</evidence>